<organism evidence="1 2">
    <name type="scientific">Linum tenue</name>
    <dbReference type="NCBI Taxonomy" id="586396"/>
    <lineage>
        <taxon>Eukaryota</taxon>
        <taxon>Viridiplantae</taxon>
        <taxon>Streptophyta</taxon>
        <taxon>Embryophyta</taxon>
        <taxon>Tracheophyta</taxon>
        <taxon>Spermatophyta</taxon>
        <taxon>Magnoliopsida</taxon>
        <taxon>eudicotyledons</taxon>
        <taxon>Gunneridae</taxon>
        <taxon>Pentapetalae</taxon>
        <taxon>rosids</taxon>
        <taxon>fabids</taxon>
        <taxon>Malpighiales</taxon>
        <taxon>Linaceae</taxon>
        <taxon>Linum</taxon>
    </lineage>
</organism>
<reference evidence="1" key="1">
    <citation type="submission" date="2022-08" db="EMBL/GenBank/DDBJ databases">
        <authorList>
            <person name="Gutierrez-Valencia J."/>
        </authorList>
    </citation>
    <scope>NUCLEOTIDE SEQUENCE</scope>
</reference>
<protein>
    <submittedName>
        <fullName evidence="1">Uncharacterized protein</fullName>
    </submittedName>
</protein>
<accession>A0AAV0H3E8</accession>
<dbReference type="Proteomes" id="UP001154282">
    <property type="component" value="Unassembled WGS sequence"/>
</dbReference>
<proteinExistence type="predicted"/>
<dbReference type="AlphaFoldDB" id="A0AAV0H3E8"/>
<sequence length="51" mass="5815">MFLVGDGFHPQAKEIFSFVKEMMLPMIKECNDDAPTTIPELAYQDDIPLRA</sequence>
<evidence type="ECO:0000313" key="1">
    <source>
        <dbReference type="EMBL" id="CAI0379029.1"/>
    </source>
</evidence>
<gene>
    <name evidence="1" type="ORF">LITE_LOCUS2115</name>
</gene>
<name>A0AAV0H3E8_9ROSI</name>
<keyword evidence="2" id="KW-1185">Reference proteome</keyword>
<dbReference type="EMBL" id="CAMGYJ010000002">
    <property type="protein sequence ID" value="CAI0379029.1"/>
    <property type="molecule type" value="Genomic_DNA"/>
</dbReference>
<comment type="caution">
    <text evidence="1">The sequence shown here is derived from an EMBL/GenBank/DDBJ whole genome shotgun (WGS) entry which is preliminary data.</text>
</comment>
<evidence type="ECO:0000313" key="2">
    <source>
        <dbReference type="Proteomes" id="UP001154282"/>
    </source>
</evidence>